<protein>
    <recommendedName>
        <fullName evidence="3">Metallo-beta-lactamase domain-containing protein 1</fullName>
    </recommendedName>
    <alternativeName>
        <fullName evidence="4">Endoribonuclease MBLAC1</fullName>
    </alternativeName>
</protein>
<evidence type="ECO:0000256" key="6">
    <source>
        <dbReference type="ARBA" id="ARBA00045869"/>
    </source>
</evidence>
<evidence type="ECO:0000256" key="2">
    <source>
        <dbReference type="ARBA" id="ARBA00011738"/>
    </source>
</evidence>
<reference evidence="9 10" key="2">
    <citation type="journal article" date="2008" name="Bioinformatics">
        <title>Assembly reconciliation.</title>
        <authorList>
            <person name="Zimin A.V."/>
            <person name="Smith D.R."/>
            <person name="Sutton G."/>
            <person name="Yorke J.A."/>
        </authorList>
    </citation>
    <scope>NUCLEOTIDE SEQUENCE [LARGE SCALE GENOMIC DNA]</scope>
    <source>
        <strain evidence="9 10">TSC#14021-0224.01</strain>
    </source>
</reference>
<accession>B3N9S2</accession>
<evidence type="ECO:0000256" key="1">
    <source>
        <dbReference type="ARBA" id="ARBA00004514"/>
    </source>
</evidence>
<sequence>MAYSDPAQRNQVTVLRDGYSRQEDGDESAMRANCTCTLVRCRDGTNIIVDTMTAWDGEHLRSLLVQQGLGVDDIHVVVCSHGHSDHIGCNYLFQKARMHLVGACASHHDLYMDHLASGNPDEQLALDSNAEVVVRRSPGHTLSCVSVIVDNSQLGGRVGITGDLFERREDIDDENIWMEAGSENEKVQREERSKIAHLCEFIVPGHGPMFPVTSSMRCKLKEDAAYSSTI</sequence>
<organism evidence="9 10">
    <name type="scientific">Drosophila erecta</name>
    <name type="common">Fruit fly</name>
    <dbReference type="NCBI Taxonomy" id="7220"/>
    <lineage>
        <taxon>Eukaryota</taxon>
        <taxon>Metazoa</taxon>
        <taxon>Ecdysozoa</taxon>
        <taxon>Arthropoda</taxon>
        <taxon>Hexapoda</taxon>
        <taxon>Insecta</taxon>
        <taxon>Pterygota</taxon>
        <taxon>Neoptera</taxon>
        <taxon>Endopterygota</taxon>
        <taxon>Diptera</taxon>
        <taxon>Brachycera</taxon>
        <taxon>Muscomorpha</taxon>
        <taxon>Ephydroidea</taxon>
        <taxon>Drosophilidae</taxon>
        <taxon>Drosophila</taxon>
        <taxon>Sophophora</taxon>
    </lineage>
</organism>
<evidence type="ECO:0000259" key="8">
    <source>
        <dbReference type="SMART" id="SM00849"/>
    </source>
</evidence>
<dbReference type="CDD" id="cd07711">
    <property type="entry name" value="MBLAC1-like_MBL-fold"/>
    <property type="match status" value="1"/>
</dbReference>
<proteinExistence type="predicted"/>
<evidence type="ECO:0000256" key="4">
    <source>
        <dbReference type="ARBA" id="ARBA00032988"/>
    </source>
</evidence>
<feature type="domain" description="Metallo-beta-lactamase" evidence="8">
    <location>
        <begin position="33"/>
        <end position="206"/>
    </location>
</feature>
<evidence type="ECO:0000256" key="5">
    <source>
        <dbReference type="ARBA" id="ARBA00044690"/>
    </source>
</evidence>
<dbReference type="eggNOG" id="KOG4736">
    <property type="taxonomic scope" value="Eukaryota"/>
</dbReference>
<dbReference type="KEGG" id="der:6543533"/>
<feature type="region of interest" description="Disordered" evidence="7">
    <location>
        <begin position="1"/>
        <end position="24"/>
    </location>
</feature>
<name>B3N9S2_DROER</name>
<dbReference type="PANTHER" id="PTHR23200:SF48">
    <property type="entry name" value="METALLO-BETA-LACTAMASE DOMAIN-CONTAINING PROTEIN 1"/>
    <property type="match status" value="1"/>
</dbReference>
<dbReference type="Gene3D" id="3.60.15.10">
    <property type="entry name" value="Ribonuclease Z/Hydroxyacylglutathione hydrolase-like"/>
    <property type="match status" value="1"/>
</dbReference>
<dbReference type="Proteomes" id="UP000008711">
    <property type="component" value="Unassembled WGS sequence"/>
</dbReference>
<evidence type="ECO:0000313" key="10">
    <source>
        <dbReference type="Proteomes" id="UP000008711"/>
    </source>
</evidence>
<dbReference type="OMA" id="RCRDGTN"/>
<dbReference type="Pfam" id="PF00753">
    <property type="entry name" value="Lactamase_B"/>
    <property type="match status" value="1"/>
</dbReference>
<dbReference type="SMART" id="SM00849">
    <property type="entry name" value="Lactamase_B"/>
    <property type="match status" value="1"/>
</dbReference>
<dbReference type="InterPro" id="IPR001279">
    <property type="entry name" value="Metallo-B-lactamas"/>
</dbReference>
<dbReference type="GO" id="GO:0031123">
    <property type="term" value="P:RNA 3'-end processing"/>
    <property type="evidence" value="ECO:0007669"/>
    <property type="project" value="UniProtKB-ARBA"/>
</dbReference>
<gene>
    <name evidence="9" type="primary">Dere\GG10144</name>
    <name evidence="9" type="synonym">dere_GLEANR_10098</name>
    <name evidence="9" type="synonym">GG10144</name>
    <name evidence="9" type="ORF">Dere_GG10144</name>
</gene>
<dbReference type="GO" id="GO:0005829">
    <property type="term" value="C:cytosol"/>
    <property type="evidence" value="ECO:0007669"/>
    <property type="project" value="UniProtKB-SubCell"/>
</dbReference>
<keyword evidence="10" id="KW-1185">Reference proteome</keyword>
<comment type="function">
    <text evidence="6">Endoribonuclease that catalyzes the hydrolysis of histone-coding pre-mRNA 3'-end. Involved in histone pre-mRNA processing during the S-phase of the cell cycle, which is required for entering/progressing through S-phase. Cleaves histone pre-mRNA at a major and a minor cleavage site after the 5'-ACCCA-3' and the 5'-ACCCACA-3' sequence, respectively, and located downstream of the stem-loop. May require the presence of the HDE element located at the histone pre-RNA 3'-end to avoid non-specific cleavage.</text>
</comment>
<reference evidence="9 10" key="1">
    <citation type="journal article" date="2007" name="Nature">
        <title>Evolution of genes and genomes on the Drosophila phylogeny.</title>
        <authorList>
            <consortium name="Drosophila 12 Genomes Consortium"/>
            <person name="Clark A.G."/>
            <person name="Eisen M.B."/>
            <person name="Smith D.R."/>
            <person name="Bergman C.M."/>
            <person name="Oliver B."/>
            <person name="Markow T.A."/>
            <person name="Kaufman T.C."/>
            <person name="Kellis M."/>
            <person name="Gelbart W."/>
            <person name="Iyer V.N."/>
            <person name="Pollard D.A."/>
            <person name="Sackton T.B."/>
            <person name="Larracuente A.M."/>
            <person name="Singh N.D."/>
            <person name="Abad J.P."/>
            <person name="Abt D.N."/>
            <person name="Adryan B."/>
            <person name="Aguade M."/>
            <person name="Akashi H."/>
            <person name="Anderson W.W."/>
            <person name="Aquadro C.F."/>
            <person name="Ardell D.H."/>
            <person name="Arguello R."/>
            <person name="Artieri C.G."/>
            <person name="Barbash D.A."/>
            <person name="Barker D."/>
            <person name="Barsanti P."/>
            <person name="Batterham P."/>
            <person name="Batzoglou S."/>
            <person name="Begun D."/>
            <person name="Bhutkar A."/>
            <person name="Blanco E."/>
            <person name="Bosak S.A."/>
            <person name="Bradley R.K."/>
            <person name="Brand A.D."/>
            <person name="Brent M.R."/>
            <person name="Brooks A.N."/>
            <person name="Brown R.H."/>
            <person name="Butlin R.K."/>
            <person name="Caggese C."/>
            <person name="Calvi B.R."/>
            <person name="Bernardo de Carvalho A."/>
            <person name="Caspi A."/>
            <person name="Castrezana S."/>
            <person name="Celniker S.E."/>
            <person name="Chang J.L."/>
            <person name="Chapple C."/>
            <person name="Chatterji S."/>
            <person name="Chinwalla A."/>
            <person name="Civetta A."/>
            <person name="Clifton S.W."/>
            <person name="Comeron J.M."/>
            <person name="Costello J.C."/>
            <person name="Coyne J.A."/>
            <person name="Daub J."/>
            <person name="David R.G."/>
            <person name="Delcher A.L."/>
            <person name="Delehaunty K."/>
            <person name="Do C.B."/>
            <person name="Ebling H."/>
            <person name="Edwards K."/>
            <person name="Eickbush T."/>
            <person name="Evans J.D."/>
            <person name="Filipski A."/>
            <person name="Findeiss S."/>
            <person name="Freyhult E."/>
            <person name="Fulton L."/>
            <person name="Fulton R."/>
            <person name="Garcia A.C."/>
            <person name="Gardiner A."/>
            <person name="Garfield D.A."/>
            <person name="Garvin B.E."/>
            <person name="Gibson G."/>
            <person name="Gilbert D."/>
            <person name="Gnerre S."/>
            <person name="Godfrey J."/>
            <person name="Good R."/>
            <person name="Gotea V."/>
            <person name="Gravely B."/>
            <person name="Greenberg A.J."/>
            <person name="Griffiths-Jones S."/>
            <person name="Gross S."/>
            <person name="Guigo R."/>
            <person name="Gustafson E.A."/>
            <person name="Haerty W."/>
            <person name="Hahn M.W."/>
            <person name="Halligan D.L."/>
            <person name="Halpern A.L."/>
            <person name="Halter G.M."/>
            <person name="Han M.V."/>
            <person name="Heger A."/>
            <person name="Hillier L."/>
            <person name="Hinrichs A.S."/>
            <person name="Holmes I."/>
            <person name="Hoskins R.A."/>
            <person name="Hubisz M.J."/>
            <person name="Hultmark D."/>
            <person name="Huntley M.A."/>
            <person name="Jaffe D.B."/>
            <person name="Jagadeeshan S."/>
            <person name="Jeck W.R."/>
            <person name="Johnson J."/>
            <person name="Jones C.D."/>
            <person name="Jordan W.C."/>
            <person name="Karpen G.H."/>
            <person name="Kataoka E."/>
            <person name="Keightley P.D."/>
            <person name="Kheradpour P."/>
            <person name="Kirkness E.F."/>
            <person name="Koerich L.B."/>
            <person name="Kristiansen K."/>
            <person name="Kudrna D."/>
            <person name="Kulathinal R.J."/>
            <person name="Kumar S."/>
            <person name="Kwok R."/>
            <person name="Lander E."/>
            <person name="Langley C.H."/>
            <person name="Lapoint R."/>
            <person name="Lazzaro B.P."/>
            <person name="Lee S.J."/>
            <person name="Levesque L."/>
            <person name="Li R."/>
            <person name="Lin C.F."/>
            <person name="Lin M.F."/>
            <person name="Lindblad-Toh K."/>
            <person name="Llopart A."/>
            <person name="Long M."/>
            <person name="Low L."/>
            <person name="Lozovsky E."/>
            <person name="Lu J."/>
            <person name="Luo M."/>
            <person name="Machado C.A."/>
            <person name="Makalowski W."/>
            <person name="Marzo M."/>
            <person name="Matsuda M."/>
            <person name="Matzkin L."/>
            <person name="McAllister B."/>
            <person name="McBride C.S."/>
            <person name="McKernan B."/>
            <person name="McKernan K."/>
            <person name="Mendez-Lago M."/>
            <person name="Minx P."/>
            <person name="Mollenhauer M.U."/>
            <person name="Montooth K."/>
            <person name="Mount S.M."/>
            <person name="Mu X."/>
            <person name="Myers E."/>
            <person name="Negre B."/>
            <person name="Newfeld S."/>
            <person name="Nielsen R."/>
            <person name="Noor M.A."/>
            <person name="O'Grady P."/>
            <person name="Pachter L."/>
            <person name="Papaceit M."/>
            <person name="Parisi M.J."/>
            <person name="Parisi M."/>
            <person name="Parts L."/>
            <person name="Pedersen J.S."/>
            <person name="Pesole G."/>
            <person name="Phillippy A.M."/>
            <person name="Ponting C.P."/>
            <person name="Pop M."/>
            <person name="Porcelli D."/>
            <person name="Powell J.R."/>
            <person name="Prohaska S."/>
            <person name="Pruitt K."/>
            <person name="Puig M."/>
            <person name="Quesneville H."/>
            <person name="Ram K.R."/>
            <person name="Rand D."/>
            <person name="Rasmussen M.D."/>
            <person name="Reed L.K."/>
            <person name="Reenan R."/>
            <person name="Reily A."/>
            <person name="Remington K.A."/>
            <person name="Rieger T.T."/>
            <person name="Ritchie M.G."/>
            <person name="Robin C."/>
            <person name="Rogers Y.H."/>
            <person name="Rohde C."/>
            <person name="Rozas J."/>
            <person name="Rubenfield M.J."/>
            <person name="Ruiz A."/>
            <person name="Russo S."/>
            <person name="Salzberg S.L."/>
            <person name="Sanchez-Gracia A."/>
            <person name="Saranga D.J."/>
            <person name="Sato H."/>
            <person name="Schaeffer S.W."/>
            <person name="Schatz M.C."/>
            <person name="Schlenke T."/>
            <person name="Schwartz R."/>
            <person name="Segarra C."/>
            <person name="Singh R.S."/>
            <person name="Sirot L."/>
            <person name="Sirota M."/>
            <person name="Sisneros N.B."/>
            <person name="Smith C.D."/>
            <person name="Smith T.F."/>
            <person name="Spieth J."/>
            <person name="Stage D.E."/>
            <person name="Stark A."/>
            <person name="Stephan W."/>
            <person name="Strausberg R.L."/>
            <person name="Strempel S."/>
            <person name="Sturgill D."/>
            <person name="Sutton G."/>
            <person name="Sutton G.G."/>
            <person name="Tao W."/>
            <person name="Teichmann S."/>
            <person name="Tobari Y.N."/>
            <person name="Tomimura Y."/>
            <person name="Tsolas J.M."/>
            <person name="Valente V.L."/>
            <person name="Venter E."/>
            <person name="Venter J.C."/>
            <person name="Vicario S."/>
            <person name="Vieira F.G."/>
            <person name="Vilella A.J."/>
            <person name="Villasante A."/>
            <person name="Walenz B."/>
            <person name="Wang J."/>
            <person name="Wasserman M."/>
            <person name="Watts T."/>
            <person name="Wilson D."/>
            <person name="Wilson R.K."/>
            <person name="Wing R.A."/>
            <person name="Wolfner M.F."/>
            <person name="Wong A."/>
            <person name="Wong G.K."/>
            <person name="Wu C.I."/>
            <person name="Wu G."/>
            <person name="Yamamoto D."/>
            <person name="Yang H.P."/>
            <person name="Yang S.P."/>
            <person name="Yorke J.A."/>
            <person name="Yoshida K."/>
            <person name="Zdobnov E."/>
            <person name="Zhang P."/>
            <person name="Zhang Y."/>
            <person name="Zimin A.V."/>
            <person name="Baldwin J."/>
            <person name="Abdouelleil A."/>
            <person name="Abdulkadir J."/>
            <person name="Abebe A."/>
            <person name="Abera B."/>
            <person name="Abreu J."/>
            <person name="Acer S.C."/>
            <person name="Aftuck L."/>
            <person name="Alexander A."/>
            <person name="An P."/>
            <person name="Anderson E."/>
            <person name="Anderson S."/>
            <person name="Arachi H."/>
            <person name="Azer M."/>
            <person name="Bachantsang P."/>
            <person name="Barry A."/>
            <person name="Bayul T."/>
            <person name="Berlin A."/>
            <person name="Bessette D."/>
            <person name="Bloom T."/>
            <person name="Blye J."/>
            <person name="Boguslavskiy L."/>
            <person name="Bonnet C."/>
            <person name="Boukhgalter B."/>
            <person name="Bourzgui I."/>
            <person name="Brown A."/>
            <person name="Cahill P."/>
            <person name="Channer S."/>
            <person name="Cheshatsang Y."/>
            <person name="Chuda L."/>
            <person name="Citroen M."/>
            <person name="Collymore A."/>
            <person name="Cooke P."/>
            <person name="Costello M."/>
            <person name="D'Aco K."/>
            <person name="Daza R."/>
            <person name="De Haan G."/>
            <person name="DeGray S."/>
            <person name="DeMaso C."/>
            <person name="Dhargay N."/>
            <person name="Dooley K."/>
            <person name="Dooley E."/>
            <person name="Doricent M."/>
            <person name="Dorje P."/>
            <person name="Dorjee K."/>
            <person name="Dupes A."/>
            <person name="Elong R."/>
            <person name="Falk J."/>
            <person name="Farina A."/>
            <person name="Faro S."/>
            <person name="Ferguson D."/>
            <person name="Fisher S."/>
            <person name="Foley C.D."/>
            <person name="Franke A."/>
            <person name="Friedrich D."/>
            <person name="Gadbois L."/>
            <person name="Gearin G."/>
            <person name="Gearin C.R."/>
            <person name="Giannoukos G."/>
            <person name="Goode T."/>
            <person name="Graham J."/>
            <person name="Grandbois E."/>
            <person name="Grewal S."/>
            <person name="Gyaltsen K."/>
            <person name="Hafez N."/>
            <person name="Hagos B."/>
            <person name="Hall J."/>
            <person name="Henson C."/>
            <person name="Hollinger A."/>
            <person name="Honan T."/>
            <person name="Huard M.D."/>
            <person name="Hughes L."/>
            <person name="Hurhula B."/>
            <person name="Husby M.E."/>
            <person name="Kamat A."/>
            <person name="Kanga B."/>
            <person name="Kashin S."/>
            <person name="Khazanovich D."/>
            <person name="Kisner P."/>
            <person name="Lance K."/>
            <person name="Lara M."/>
            <person name="Lee W."/>
            <person name="Lennon N."/>
            <person name="Letendre F."/>
            <person name="LeVine R."/>
            <person name="Lipovsky A."/>
            <person name="Liu X."/>
            <person name="Liu J."/>
            <person name="Liu S."/>
            <person name="Lokyitsang T."/>
            <person name="Lokyitsang Y."/>
            <person name="Lubonja R."/>
            <person name="Lui A."/>
            <person name="MacDonald P."/>
            <person name="Magnisalis V."/>
            <person name="Maru K."/>
            <person name="Matthews C."/>
            <person name="McCusker W."/>
            <person name="McDonough S."/>
            <person name="Mehta T."/>
            <person name="Meldrim J."/>
            <person name="Meneus L."/>
            <person name="Mihai O."/>
            <person name="Mihalev A."/>
            <person name="Mihova T."/>
            <person name="Mittelman R."/>
            <person name="Mlenga V."/>
            <person name="Montmayeur A."/>
            <person name="Mulrain L."/>
            <person name="Navidi A."/>
            <person name="Naylor J."/>
            <person name="Negash T."/>
            <person name="Nguyen T."/>
            <person name="Nguyen N."/>
            <person name="Nicol R."/>
            <person name="Norbu C."/>
            <person name="Norbu N."/>
            <person name="Novod N."/>
            <person name="O'Neill B."/>
            <person name="Osman S."/>
            <person name="Markiewicz E."/>
            <person name="Oyono O.L."/>
            <person name="Patti C."/>
            <person name="Phunkhang P."/>
            <person name="Pierre F."/>
            <person name="Priest M."/>
            <person name="Raghuraman S."/>
            <person name="Rege F."/>
            <person name="Reyes R."/>
            <person name="Rise C."/>
            <person name="Rogov P."/>
            <person name="Ross K."/>
            <person name="Ryan E."/>
            <person name="Settipalli S."/>
            <person name="Shea T."/>
            <person name="Sherpa N."/>
            <person name="Shi L."/>
            <person name="Shih D."/>
            <person name="Sparrow T."/>
            <person name="Spaulding J."/>
            <person name="Stalker J."/>
            <person name="Stange-Thomann N."/>
            <person name="Stavropoulos S."/>
            <person name="Stone C."/>
            <person name="Strader C."/>
            <person name="Tesfaye S."/>
            <person name="Thomson T."/>
            <person name="Thoulutsang Y."/>
            <person name="Thoulutsang D."/>
            <person name="Topham K."/>
            <person name="Topping I."/>
            <person name="Tsamla T."/>
            <person name="Vassiliev H."/>
            <person name="Vo A."/>
            <person name="Wangchuk T."/>
            <person name="Wangdi T."/>
            <person name="Weiand M."/>
            <person name="Wilkinson J."/>
            <person name="Wilson A."/>
            <person name="Yadav S."/>
            <person name="Young G."/>
            <person name="Yu Q."/>
            <person name="Zembek L."/>
            <person name="Zhong D."/>
            <person name="Zimmer A."/>
            <person name="Zwirko Z."/>
            <person name="Jaffe D.B."/>
            <person name="Alvarez P."/>
            <person name="Brockman W."/>
            <person name="Butler J."/>
            <person name="Chin C."/>
            <person name="Gnerre S."/>
            <person name="Grabherr M."/>
            <person name="Kleber M."/>
            <person name="Mauceli E."/>
            <person name="MacCallum I."/>
        </authorList>
    </citation>
    <scope>NUCLEOTIDE SEQUENCE [LARGE SCALE GENOMIC DNA]</scope>
    <source>
        <strain evidence="9 10">TSC#14021-0224.01</strain>
    </source>
</reference>
<dbReference type="PhylomeDB" id="B3N9S2"/>
<dbReference type="InterPro" id="IPR039344">
    <property type="entry name" value="MBLAC1"/>
</dbReference>
<dbReference type="HOGENOM" id="CLU_030571_2_6_1"/>
<comment type="catalytic activity">
    <reaction evidence="5">
        <text>a ribonucleotidyl-ribonucleotide-RNA + H2O = a 3'-end ribonucleotide-RNA + a 5'-end 5'-phospho-ribonucleoside-RNA + H(+)</text>
        <dbReference type="Rhea" id="RHEA:68096"/>
        <dbReference type="Rhea" id="RHEA-COMP:15179"/>
        <dbReference type="Rhea" id="RHEA-COMP:17355"/>
        <dbReference type="Rhea" id="RHEA-COMP:17428"/>
        <dbReference type="ChEBI" id="CHEBI:15377"/>
        <dbReference type="ChEBI" id="CHEBI:15378"/>
        <dbReference type="ChEBI" id="CHEBI:74896"/>
        <dbReference type="ChEBI" id="CHEBI:138282"/>
        <dbReference type="ChEBI" id="CHEBI:173118"/>
    </reaction>
    <physiologicalReaction direction="left-to-right" evidence="5">
        <dbReference type="Rhea" id="RHEA:68097"/>
    </physiologicalReaction>
</comment>
<comment type="subcellular location">
    <subcellularLocation>
        <location evidence="1">Cytoplasm</location>
        <location evidence="1">Cytosol</location>
    </subcellularLocation>
</comment>
<dbReference type="EMBL" id="CH954177">
    <property type="protein sequence ID" value="EDV58567.1"/>
    <property type="molecule type" value="Genomic_DNA"/>
</dbReference>
<evidence type="ECO:0000256" key="7">
    <source>
        <dbReference type="SAM" id="MobiDB-lite"/>
    </source>
</evidence>
<comment type="subunit">
    <text evidence="2">Homodimer.</text>
</comment>
<dbReference type="SUPFAM" id="SSF56281">
    <property type="entry name" value="Metallo-hydrolase/oxidoreductase"/>
    <property type="match status" value="1"/>
</dbReference>
<dbReference type="InterPro" id="IPR036866">
    <property type="entry name" value="RibonucZ/Hydroxyglut_hydro"/>
</dbReference>
<evidence type="ECO:0000256" key="3">
    <source>
        <dbReference type="ARBA" id="ARBA00014856"/>
    </source>
</evidence>
<dbReference type="AlphaFoldDB" id="B3N9S2"/>
<evidence type="ECO:0000313" key="9">
    <source>
        <dbReference type="EMBL" id="EDV58567.1"/>
    </source>
</evidence>
<dbReference type="PANTHER" id="PTHR23200">
    <property type="entry name" value="METALLO-BETA-LACTAMASE DOMAIN-CONTAINING PROTEIN 1"/>
    <property type="match status" value="1"/>
</dbReference>
<dbReference type="OrthoDB" id="10250730at2759"/>